<dbReference type="InterPro" id="IPR000182">
    <property type="entry name" value="GNAT_dom"/>
</dbReference>
<reference evidence="4 5" key="1">
    <citation type="submission" date="2016-10" db="EMBL/GenBank/DDBJ databases">
        <authorList>
            <person name="de Groot N.N."/>
        </authorList>
    </citation>
    <scope>NUCLEOTIDE SEQUENCE [LARGE SCALE GENOMIC DNA]</scope>
    <source>
        <strain evidence="4 5">KHGC13</strain>
    </source>
</reference>
<keyword evidence="5" id="KW-1185">Reference proteome</keyword>
<organism evidence="4 5">
    <name type="scientific">Eubacterium pyruvativorans</name>
    <dbReference type="NCBI Taxonomy" id="155865"/>
    <lineage>
        <taxon>Bacteria</taxon>
        <taxon>Bacillati</taxon>
        <taxon>Bacillota</taxon>
        <taxon>Clostridia</taxon>
        <taxon>Eubacteriales</taxon>
        <taxon>Eubacteriaceae</taxon>
        <taxon>Eubacterium</taxon>
    </lineage>
</organism>
<dbReference type="CDD" id="cd04301">
    <property type="entry name" value="NAT_SF"/>
    <property type="match status" value="1"/>
</dbReference>
<dbReference type="STRING" id="155865.SAMN05216515_10254"/>
<name>A0A1I7EWE4_9FIRM</name>
<dbReference type="Gene3D" id="3.40.630.30">
    <property type="match status" value="1"/>
</dbReference>
<dbReference type="PROSITE" id="PS51186">
    <property type="entry name" value="GNAT"/>
    <property type="match status" value="1"/>
</dbReference>
<keyword evidence="1 4" id="KW-0808">Transferase</keyword>
<dbReference type="GO" id="GO:0016747">
    <property type="term" value="F:acyltransferase activity, transferring groups other than amino-acyl groups"/>
    <property type="evidence" value="ECO:0007669"/>
    <property type="project" value="InterPro"/>
</dbReference>
<dbReference type="PANTHER" id="PTHR43420">
    <property type="entry name" value="ACETYLTRANSFERASE"/>
    <property type="match status" value="1"/>
</dbReference>
<dbReference type="InterPro" id="IPR016181">
    <property type="entry name" value="Acyl_CoA_acyltransferase"/>
</dbReference>
<dbReference type="EMBL" id="FPBT01000001">
    <property type="protein sequence ID" value="SFU28246.1"/>
    <property type="molecule type" value="Genomic_DNA"/>
</dbReference>
<proteinExistence type="predicted"/>
<protein>
    <submittedName>
        <fullName evidence="4">Acetyltransferase (GNAT) family protein</fullName>
    </submittedName>
</protein>
<evidence type="ECO:0000313" key="4">
    <source>
        <dbReference type="EMBL" id="SFU28246.1"/>
    </source>
</evidence>
<dbReference type="SUPFAM" id="SSF55729">
    <property type="entry name" value="Acyl-CoA N-acyltransferases (Nat)"/>
    <property type="match status" value="1"/>
</dbReference>
<accession>A0A1I7EWE4</accession>
<evidence type="ECO:0000259" key="3">
    <source>
        <dbReference type="PROSITE" id="PS51186"/>
    </source>
</evidence>
<evidence type="ECO:0000313" key="5">
    <source>
        <dbReference type="Proteomes" id="UP000198817"/>
    </source>
</evidence>
<evidence type="ECO:0000256" key="2">
    <source>
        <dbReference type="ARBA" id="ARBA00023315"/>
    </source>
</evidence>
<dbReference type="InterPro" id="IPR050680">
    <property type="entry name" value="YpeA/RimI_acetyltransf"/>
</dbReference>
<dbReference type="OrthoDB" id="357176at2"/>
<evidence type="ECO:0000256" key="1">
    <source>
        <dbReference type="ARBA" id="ARBA00022679"/>
    </source>
</evidence>
<keyword evidence="2" id="KW-0012">Acyltransferase</keyword>
<dbReference type="Pfam" id="PF00583">
    <property type="entry name" value="Acetyltransf_1"/>
    <property type="match status" value="1"/>
</dbReference>
<dbReference type="Proteomes" id="UP000198817">
    <property type="component" value="Unassembled WGS sequence"/>
</dbReference>
<sequence>MTDRYAKYRTAETDERKRKYIGWIEELSLNAWPSHKIELYDGWLLRFSHNYTHRTNSVQQVGESKIPADEKIRYCESVYHAMHTPCIFKLSPLTDTAFDQLLENRGYTVQHQTETMVLDCRDFRPREAADVEYEFYGRNSGLPSIVGYPGDVVVQLRDRITDEWITGLFRLNGTTSPTLRRIVPSMYHAIPKETIVARVDVNGGMVASGLAILDRGCCGIYAIYVDPAMRRKHIASGVVNTLLSEAQKKGCRRAYLQCVRGNTGARAMYEKFGFQHLYDYWFRGEENFRKGN</sequence>
<gene>
    <name evidence="4" type="ORF">SAMN05216508_10153</name>
</gene>
<dbReference type="RefSeq" id="WP_090469096.1">
    <property type="nucleotide sequence ID" value="NZ_FOWF01000002.1"/>
</dbReference>
<feature type="domain" description="N-acetyltransferase" evidence="3">
    <location>
        <begin position="154"/>
        <end position="292"/>
    </location>
</feature>
<dbReference type="AlphaFoldDB" id="A0A1I7EWE4"/>